<dbReference type="EMBL" id="RSFW01000009">
    <property type="protein sequence ID" value="RSD28211.1"/>
    <property type="molecule type" value="Genomic_DNA"/>
</dbReference>
<feature type="transmembrane region" description="Helical" evidence="1">
    <location>
        <begin position="12"/>
        <end position="30"/>
    </location>
</feature>
<dbReference type="Proteomes" id="UP000279911">
    <property type="component" value="Unassembled WGS sequence"/>
</dbReference>
<dbReference type="AlphaFoldDB" id="A0A427TUX5"/>
<reference evidence="4" key="1">
    <citation type="submission" date="2018-12" db="EMBL/GenBank/DDBJ databases">
        <title>Bacillus chawlae sp. nov., Bacillus glennii sp. nov., and Bacillus saganii sp. nov. Isolated from the Vehicle Assembly Building at Kennedy Space Center where the Viking Spacecraft were Assembled.</title>
        <authorList>
            <person name="Seuylemezian A."/>
            <person name="Vaishampayan P."/>
        </authorList>
    </citation>
    <scope>NUCLEOTIDE SEQUENCE [LARGE SCALE GENOMIC DNA]</scope>
    <source>
        <strain evidence="4">DSM 13966</strain>
    </source>
</reference>
<evidence type="ECO:0000313" key="3">
    <source>
        <dbReference type="EMBL" id="RSD28211.1"/>
    </source>
</evidence>
<comment type="caution">
    <text evidence="3">The sequence shown here is derived from an EMBL/GenBank/DDBJ whole genome shotgun (WGS) entry which is preliminary data.</text>
</comment>
<dbReference type="PANTHER" id="PTHR34351:SF2">
    <property type="entry name" value="DUF58 DOMAIN-CONTAINING PROTEIN"/>
    <property type="match status" value="1"/>
</dbReference>
<gene>
    <name evidence="3" type="ORF">EJA10_07095</name>
</gene>
<evidence type="ECO:0000259" key="2">
    <source>
        <dbReference type="Pfam" id="PF01882"/>
    </source>
</evidence>
<dbReference type="Pfam" id="PF01882">
    <property type="entry name" value="DUF58"/>
    <property type="match status" value="1"/>
</dbReference>
<evidence type="ECO:0000313" key="4">
    <source>
        <dbReference type="Proteomes" id="UP000279911"/>
    </source>
</evidence>
<keyword evidence="1" id="KW-0812">Transmembrane</keyword>
<dbReference type="InterPro" id="IPR002881">
    <property type="entry name" value="DUF58"/>
</dbReference>
<dbReference type="RefSeq" id="WP_125479297.1">
    <property type="nucleotide sequence ID" value="NZ_RSFW01000009.1"/>
</dbReference>
<name>A0A427TUX5_9BACI</name>
<keyword evidence="1" id="KW-0472">Membrane</keyword>
<dbReference type="OrthoDB" id="9789943at2"/>
<keyword evidence="1" id="KW-1133">Transmembrane helix</keyword>
<feature type="domain" description="DUF58" evidence="2">
    <location>
        <begin position="214"/>
        <end position="324"/>
    </location>
</feature>
<proteinExistence type="predicted"/>
<sequence length="399" mass="45415">MLWKKVVIEDRFLSILAFLGILLIVASFYINSWVIFGAGLLIIFIAAGNSYYLKHIGEGLFFENKRERNRFFIGDEGVWSLEFTNHGLPIMKGNLTVYFDHAVVPPSGEYHIHQSRVEVSMPFSMGQKEKISITIPFAAEKRGLSKIRKLEIQIPHFFGFGDTLLEFTDVINLEALVYPRAIAVRNLDKHQSLRPGSSPSVFSVFEDNLGPIGTRDYLPTDSFNRINWKASARRMTLQTKEFERIHEAGAVMLVNISDGFSVTADLEFLMSSMAEMAYLFQKRNIPFSICINIRSAGLTPFTYLPLGSGKDHLQKLLDILALADFHSPNIPYERMLFFYRRHLPQAPAMIHAGIRTPGANKYFQNWSNEGVQFFELHKHEKDAFLEPLGTNIKKDVAGK</sequence>
<protein>
    <submittedName>
        <fullName evidence="3">DUF58 domain-containing protein</fullName>
    </submittedName>
</protein>
<accession>A0A427TUX5</accession>
<organism evidence="3 4">
    <name type="scientific">Mesobacillus subterraneus</name>
    <dbReference type="NCBI Taxonomy" id="285983"/>
    <lineage>
        <taxon>Bacteria</taxon>
        <taxon>Bacillati</taxon>
        <taxon>Bacillota</taxon>
        <taxon>Bacilli</taxon>
        <taxon>Bacillales</taxon>
        <taxon>Bacillaceae</taxon>
        <taxon>Mesobacillus</taxon>
    </lineage>
</organism>
<evidence type="ECO:0000256" key="1">
    <source>
        <dbReference type="SAM" id="Phobius"/>
    </source>
</evidence>
<dbReference type="PANTHER" id="PTHR34351">
    <property type="entry name" value="SLR1927 PROTEIN-RELATED"/>
    <property type="match status" value="1"/>
</dbReference>